<evidence type="ECO:0000256" key="1">
    <source>
        <dbReference type="SAM" id="Phobius"/>
    </source>
</evidence>
<keyword evidence="1" id="KW-0472">Membrane</keyword>
<evidence type="ECO:0000313" key="2">
    <source>
        <dbReference type="EMBL" id="ASO64451.1"/>
    </source>
</evidence>
<feature type="transmembrane region" description="Helical" evidence="1">
    <location>
        <begin position="77"/>
        <end position="101"/>
    </location>
</feature>
<keyword evidence="1" id="KW-0812">Transmembrane</keyword>
<keyword evidence="1" id="KW-1133">Transmembrane helix</keyword>
<reference evidence="2" key="1">
    <citation type="submission" date="2017-05" db="EMBL/GenBank/DDBJ databases">
        <authorList>
            <person name="Zhou D."/>
        </authorList>
    </citation>
    <scope>NUCLEOTIDE SEQUENCE</scope>
    <source>
        <strain evidence="2">T5282</strain>
        <plasmid evidence="2">pT5282-CTXM</plasmid>
    </source>
</reference>
<proteinExistence type="predicted"/>
<geneLocation type="plasmid" evidence="2">
    <name>pT5282-CTXM</name>
</geneLocation>
<accession>A0A221ZPK1</accession>
<dbReference type="EMBL" id="MF062700">
    <property type="protein sequence ID" value="ASO64451.1"/>
    <property type="molecule type" value="Genomic_DNA"/>
</dbReference>
<feature type="transmembrane region" description="Helical" evidence="1">
    <location>
        <begin position="34"/>
        <end position="57"/>
    </location>
</feature>
<protein>
    <submittedName>
        <fullName evidence="2">Uncharacterized protein</fullName>
    </submittedName>
</protein>
<organism evidence="2">
    <name type="scientific">Enterobacter cloacae</name>
    <dbReference type="NCBI Taxonomy" id="550"/>
    <lineage>
        <taxon>Bacteria</taxon>
        <taxon>Pseudomonadati</taxon>
        <taxon>Pseudomonadota</taxon>
        <taxon>Gammaproteobacteria</taxon>
        <taxon>Enterobacterales</taxon>
        <taxon>Enterobacteriaceae</taxon>
        <taxon>Enterobacter</taxon>
        <taxon>Enterobacter cloacae complex</taxon>
    </lineage>
</organism>
<gene>
    <name evidence="2" type="ORF">pT5282-CTXM_44</name>
</gene>
<name>A0A221ZPK1_ENTCL</name>
<keyword evidence="2" id="KW-0614">Plasmid</keyword>
<sequence>MVRIIMGSAAGRVSDILFIFIGYSKKVASVFTRLLFFMAWFPVLVYGFYRIAVILWGSTSESEYYYFERFFNYTINLYSLIIPMLVVVGVSIIVIFSLFKIGTIMWEEKKR</sequence>
<dbReference type="AlphaFoldDB" id="A0A221ZPK1"/>